<dbReference type="GO" id="GO:0000981">
    <property type="term" value="F:DNA-binding transcription factor activity, RNA polymerase II-specific"/>
    <property type="evidence" value="ECO:0007669"/>
    <property type="project" value="InterPro"/>
</dbReference>
<dbReference type="AlphaFoldDB" id="A0A9W9P4S3"/>
<organism evidence="8 9">
    <name type="scientific">Penicillium citrinum</name>
    <dbReference type="NCBI Taxonomy" id="5077"/>
    <lineage>
        <taxon>Eukaryota</taxon>
        <taxon>Fungi</taxon>
        <taxon>Dikarya</taxon>
        <taxon>Ascomycota</taxon>
        <taxon>Pezizomycotina</taxon>
        <taxon>Eurotiomycetes</taxon>
        <taxon>Eurotiomycetidae</taxon>
        <taxon>Eurotiales</taxon>
        <taxon>Aspergillaceae</taxon>
        <taxon>Penicillium</taxon>
    </lineage>
</organism>
<evidence type="ECO:0000256" key="5">
    <source>
        <dbReference type="ARBA" id="ARBA00023242"/>
    </source>
</evidence>
<feature type="domain" description="Zn(2)-C6 fungal-type" evidence="7">
    <location>
        <begin position="3"/>
        <end position="32"/>
    </location>
</feature>
<keyword evidence="2" id="KW-0805">Transcription regulation</keyword>
<dbReference type="Proteomes" id="UP001147733">
    <property type="component" value="Unassembled WGS sequence"/>
</dbReference>
<dbReference type="EMBL" id="JAPQKT010000003">
    <property type="protein sequence ID" value="KAJ5235443.1"/>
    <property type="molecule type" value="Genomic_DNA"/>
</dbReference>
<reference evidence="8" key="1">
    <citation type="submission" date="2022-11" db="EMBL/GenBank/DDBJ databases">
        <authorList>
            <person name="Petersen C."/>
        </authorList>
    </citation>
    <scope>NUCLEOTIDE SEQUENCE</scope>
    <source>
        <strain evidence="8">IBT 23319</strain>
    </source>
</reference>
<dbReference type="InterPro" id="IPR001138">
    <property type="entry name" value="Zn2Cys6_DnaBD"/>
</dbReference>
<feature type="compositionally biased region" description="Polar residues" evidence="6">
    <location>
        <begin position="65"/>
        <end position="78"/>
    </location>
</feature>
<dbReference type="PANTHER" id="PTHR47540">
    <property type="entry name" value="THIAMINE REPRESSIBLE GENES REGULATORY PROTEIN THI5"/>
    <property type="match status" value="1"/>
</dbReference>
<dbReference type="OrthoDB" id="4272829at2759"/>
<keyword evidence="3" id="KW-0238">DNA-binding</keyword>
<evidence type="ECO:0000256" key="1">
    <source>
        <dbReference type="ARBA" id="ARBA00004123"/>
    </source>
</evidence>
<dbReference type="GO" id="GO:0008270">
    <property type="term" value="F:zinc ion binding"/>
    <property type="evidence" value="ECO:0007669"/>
    <property type="project" value="InterPro"/>
</dbReference>
<dbReference type="GO" id="GO:0043565">
    <property type="term" value="F:sequence-specific DNA binding"/>
    <property type="evidence" value="ECO:0007669"/>
    <property type="project" value="TreeGrafter"/>
</dbReference>
<keyword evidence="5" id="KW-0539">Nucleus</keyword>
<dbReference type="SUPFAM" id="SSF57701">
    <property type="entry name" value="Zn2/Cys6 DNA-binding domain"/>
    <property type="match status" value="1"/>
</dbReference>
<dbReference type="Gene3D" id="4.10.240.10">
    <property type="entry name" value="Zn(2)-C6 fungal-type DNA-binding domain"/>
    <property type="match status" value="1"/>
</dbReference>
<keyword evidence="4" id="KW-0804">Transcription</keyword>
<dbReference type="GeneID" id="81382698"/>
<comment type="subcellular location">
    <subcellularLocation>
        <location evidence="1">Nucleus</location>
    </subcellularLocation>
</comment>
<name>A0A9W9P4S3_PENCI</name>
<keyword evidence="9" id="KW-1185">Reference proteome</keyword>
<dbReference type="InterPro" id="IPR051711">
    <property type="entry name" value="Stress_Response_Reg"/>
</dbReference>
<proteinExistence type="predicted"/>
<comment type="caution">
    <text evidence="8">The sequence shown here is derived from an EMBL/GenBank/DDBJ whole genome shotgun (WGS) entry which is preliminary data.</text>
</comment>
<feature type="compositionally biased region" description="Basic and acidic residues" evidence="6">
    <location>
        <begin position="82"/>
        <end position="92"/>
    </location>
</feature>
<evidence type="ECO:0000256" key="2">
    <source>
        <dbReference type="ARBA" id="ARBA00023015"/>
    </source>
</evidence>
<accession>A0A9W9P4S3</accession>
<evidence type="ECO:0000256" key="3">
    <source>
        <dbReference type="ARBA" id="ARBA00023125"/>
    </source>
</evidence>
<dbReference type="RefSeq" id="XP_056502943.1">
    <property type="nucleotide sequence ID" value="XM_056643531.1"/>
</dbReference>
<evidence type="ECO:0000313" key="9">
    <source>
        <dbReference type="Proteomes" id="UP001147733"/>
    </source>
</evidence>
<dbReference type="CDD" id="cd00067">
    <property type="entry name" value="GAL4"/>
    <property type="match status" value="1"/>
</dbReference>
<sequence length="155" mass="17338">MFECVRCRQHKIKCSGDSPCTNCQNRKASCAFAGEEAKIQITKRRLSELKRRKCELEKENLALQEQLSGKQTTPNTLNEDVAGLHDGLDRGHPTLTFSPPDSGCDDRRNGMDNTEIKNSLSTGPPAFIRDIAGDPRTYCPHLKYASRYSPLPKTI</sequence>
<evidence type="ECO:0000259" key="7">
    <source>
        <dbReference type="PROSITE" id="PS50048"/>
    </source>
</evidence>
<dbReference type="GO" id="GO:0045944">
    <property type="term" value="P:positive regulation of transcription by RNA polymerase II"/>
    <property type="evidence" value="ECO:0007669"/>
    <property type="project" value="TreeGrafter"/>
</dbReference>
<gene>
    <name evidence="8" type="ORF">N7469_004611</name>
</gene>
<evidence type="ECO:0000256" key="4">
    <source>
        <dbReference type="ARBA" id="ARBA00023163"/>
    </source>
</evidence>
<dbReference type="Pfam" id="PF00172">
    <property type="entry name" value="Zn_clus"/>
    <property type="match status" value="1"/>
</dbReference>
<dbReference type="PROSITE" id="PS50048">
    <property type="entry name" value="ZN2_CY6_FUNGAL_2"/>
    <property type="match status" value="1"/>
</dbReference>
<dbReference type="GO" id="GO:0005634">
    <property type="term" value="C:nucleus"/>
    <property type="evidence" value="ECO:0007669"/>
    <property type="project" value="UniProtKB-SubCell"/>
</dbReference>
<evidence type="ECO:0000313" key="8">
    <source>
        <dbReference type="EMBL" id="KAJ5235443.1"/>
    </source>
</evidence>
<dbReference type="InterPro" id="IPR036864">
    <property type="entry name" value="Zn2-C6_fun-type_DNA-bd_sf"/>
</dbReference>
<protein>
    <submittedName>
        <fullName evidence="8">Fungal-specific transcription factor domain-containing protein</fullName>
    </submittedName>
</protein>
<dbReference type="PANTHER" id="PTHR47540:SF6">
    <property type="entry name" value="ZN(II)2CYS6 TRANSCRIPTION FACTOR (EUROFUNG)"/>
    <property type="match status" value="1"/>
</dbReference>
<evidence type="ECO:0000256" key="6">
    <source>
        <dbReference type="SAM" id="MobiDB-lite"/>
    </source>
</evidence>
<reference evidence="8" key="2">
    <citation type="journal article" date="2023" name="IMA Fungus">
        <title>Comparative genomic study of the Penicillium genus elucidates a diverse pangenome and 15 lateral gene transfer events.</title>
        <authorList>
            <person name="Petersen C."/>
            <person name="Sorensen T."/>
            <person name="Nielsen M.R."/>
            <person name="Sondergaard T.E."/>
            <person name="Sorensen J.L."/>
            <person name="Fitzpatrick D.A."/>
            <person name="Frisvad J.C."/>
            <person name="Nielsen K.L."/>
        </authorList>
    </citation>
    <scope>NUCLEOTIDE SEQUENCE</scope>
    <source>
        <strain evidence="8">IBT 23319</strain>
    </source>
</reference>
<feature type="region of interest" description="Disordered" evidence="6">
    <location>
        <begin position="65"/>
        <end position="125"/>
    </location>
</feature>